<dbReference type="PROSITE" id="PS50405">
    <property type="entry name" value="GST_CTER"/>
    <property type="match status" value="1"/>
</dbReference>
<evidence type="ECO:0000313" key="8">
    <source>
        <dbReference type="Proteomes" id="UP000623129"/>
    </source>
</evidence>
<dbReference type="Gene3D" id="1.20.1050.10">
    <property type="match status" value="1"/>
</dbReference>
<dbReference type="GO" id="GO:0006749">
    <property type="term" value="P:glutathione metabolic process"/>
    <property type="evidence" value="ECO:0007669"/>
    <property type="project" value="TreeGrafter"/>
</dbReference>
<dbReference type="PANTHER" id="PTHR43900:SF88">
    <property type="entry name" value="GLUTATHIONE TRANSFERASE"/>
    <property type="match status" value="1"/>
</dbReference>
<dbReference type="InterPro" id="IPR036282">
    <property type="entry name" value="Glutathione-S-Trfase_C_sf"/>
</dbReference>
<evidence type="ECO:0000256" key="1">
    <source>
        <dbReference type="ARBA" id="ARBA00010128"/>
    </source>
</evidence>
<sequence>MSSVSVTVYGTPLSPAVSRVMVCLFEKEVDFKLAHVDMAKGQHKSPDFLKLQPFGQVPAFQDELTTVFESRAICRYICDKYPDKGNQMLMGRRDGGLLARTSVDQWLEAEGQSFNPPSSALVFQLVFAPMMGLKQDTASIEQNEAKLAKVLDVYDHRLGESKFLAGDDYTLADLAHLPNGHFLVTKDKGDLFTSRKNLGRWWEEISARPAWKKVVEMQNAPWA</sequence>
<dbReference type="AlphaFoldDB" id="A0A833VEY6"/>
<feature type="domain" description="GST N-terminal" evidence="5">
    <location>
        <begin position="4"/>
        <end position="85"/>
    </location>
</feature>
<dbReference type="GO" id="GO:0009635">
    <property type="term" value="P:response to herbicide"/>
    <property type="evidence" value="ECO:0007669"/>
    <property type="project" value="UniProtKB-ARBA"/>
</dbReference>
<evidence type="ECO:0000256" key="2">
    <source>
        <dbReference type="ARBA" id="ARBA00012452"/>
    </source>
</evidence>
<evidence type="ECO:0000259" key="5">
    <source>
        <dbReference type="PROSITE" id="PS50404"/>
    </source>
</evidence>
<dbReference type="SFLD" id="SFLDS00019">
    <property type="entry name" value="Glutathione_Transferase_(cytos"/>
    <property type="match status" value="1"/>
</dbReference>
<dbReference type="SUPFAM" id="SSF52833">
    <property type="entry name" value="Thioredoxin-like"/>
    <property type="match status" value="1"/>
</dbReference>
<evidence type="ECO:0000256" key="4">
    <source>
        <dbReference type="ARBA" id="ARBA00047960"/>
    </source>
</evidence>
<dbReference type="SFLD" id="SFLDG01154">
    <property type="entry name" value="Main.5:_Phi-like"/>
    <property type="match status" value="1"/>
</dbReference>
<dbReference type="GO" id="GO:0005737">
    <property type="term" value="C:cytoplasm"/>
    <property type="evidence" value="ECO:0007669"/>
    <property type="project" value="TreeGrafter"/>
</dbReference>
<dbReference type="InterPro" id="IPR004046">
    <property type="entry name" value="GST_C"/>
</dbReference>
<comment type="caution">
    <text evidence="7">The sequence shown here is derived from an EMBL/GenBank/DDBJ whole genome shotgun (WGS) entry which is preliminary data.</text>
</comment>
<proteinExistence type="inferred from homology"/>
<gene>
    <name evidence="7" type="ORF">FCM35_KLT14401</name>
</gene>
<dbReference type="InterPro" id="IPR040079">
    <property type="entry name" value="Glutathione_S-Trfase"/>
</dbReference>
<dbReference type="Pfam" id="PF02798">
    <property type="entry name" value="GST_N"/>
    <property type="match status" value="1"/>
</dbReference>
<dbReference type="Proteomes" id="UP000623129">
    <property type="component" value="Unassembled WGS sequence"/>
</dbReference>
<dbReference type="InterPro" id="IPR034347">
    <property type="entry name" value="GST_Phi_C"/>
</dbReference>
<dbReference type="InterPro" id="IPR004045">
    <property type="entry name" value="Glutathione_S-Trfase_N"/>
</dbReference>
<dbReference type="PROSITE" id="PS50404">
    <property type="entry name" value="GST_NTER"/>
    <property type="match status" value="1"/>
</dbReference>
<organism evidence="7 8">
    <name type="scientific">Carex littledalei</name>
    <dbReference type="NCBI Taxonomy" id="544730"/>
    <lineage>
        <taxon>Eukaryota</taxon>
        <taxon>Viridiplantae</taxon>
        <taxon>Streptophyta</taxon>
        <taxon>Embryophyta</taxon>
        <taxon>Tracheophyta</taxon>
        <taxon>Spermatophyta</taxon>
        <taxon>Magnoliopsida</taxon>
        <taxon>Liliopsida</taxon>
        <taxon>Poales</taxon>
        <taxon>Cyperaceae</taxon>
        <taxon>Cyperoideae</taxon>
        <taxon>Cariceae</taxon>
        <taxon>Carex</taxon>
        <taxon>Carex subgen. Euthyceras</taxon>
    </lineage>
</organism>
<dbReference type="GO" id="GO:0004364">
    <property type="term" value="F:glutathione transferase activity"/>
    <property type="evidence" value="ECO:0007669"/>
    <property type="project" value="UniProtKB-EC"/>
</dbReference>
<dbReference type="Pfam" id="PF00043">
    <property type="entry name" value="GST_C"/>
    <property type="match status" value="1"/>
</dbReference>
<dbReference type="PANTHER" id="PTHR43900">
    <property type="entry name" value="GLUTATHIONE S-TRANSFERASE RHO"/>
    <property type="match status" value="1"/>
</dbReference>
<evidence type="ECO:0000256" key="3">
    <source>
        <dbReference type="ARBA" id="ARBA00022679"/>
    </source>
</evidence>
<dbReference type="SFLD" id="SFLDG00358">
    <property type="entry name" value="Main_(cytGST)"/>
    <property type="match status" value="1"/>
</dbReference>
<dbReference type="InterPro" id="IPR010987">
    <property type="entry name" value="Glutathione-S-Trfase_C-like"/>
</dbReference>
<dbReference type="OrthoDB" id="422574at2759"/>
<dbReference type="InterPro" id="IPR036249">
    <property type="entry name" value="Thioredoxin-like_sf"/>
</dbReference>
<reference evidence="7" key="1">
    <citation type="submission" date="2020-01" db="EMBL/GenBank/DDBJ databases">
        <title>Genome sequence of Kobresia littledalei, the first chromosome-level genome in the family Cyperaceae.</title>
        <authorList>
            <person name="Qu G."/>
        </authorList>
    </citation>
    <scope>NUCLEOTIDE SEQUENCE</scope>
    <source>
        <strain evidence="7">C.B.Clarke</strain>
        <tissue evidence="7">Leaf</tissue>
    </source>
</reference>
<dbReference type="EMBL" id="SWLB01000027">
    <property type="protein sequence ID" value="KAF3321148.1"/>
    <property type="molecule type" value="Genomic_DNA"/>
</dbReference>
<keyword evidence="3 7" id="KW-0808">Transferase</keyword>
<dbReference type="FunFam" id="3.40.30.10:FF:000016">
    <property type="entry name" value="Glutathione S-transferase F2"/>
    <property type="match status" value="1"/>
</dbReference>
<dbReference type="FunFam" id="1.20.1050.10:FF:000004">
    <property type="entry name" value="Glutathione S-transferase F2"/>
    <property type="match status" value="1"/>
</dbReference>
<evidence type="ECO:0000313" key="7">
    <source>
        <dbReference type="EMBL" id="KAF3321148.1"/>
    </source>
</evidence>
<dbReference type="CDD" id="cd03053">
    <property type="entry name" value="GST_N_Phi"/>
    <property type="match status" value="1"/>
</dbReference>
<dbReference type="GO" id="GO:0043295">
    <property type="term" value="F:glutathione binding"/>
    <property type="evidence" value="ECO:0007669"/>
    <property type="project" value="TreeGrafter"/>
</dbReference>
<dbReference type="EC" id="2.5.1.18" evidence="2"/>
<dbReference type="SUPFAM" id="SSF47616">
    <property type="entry name" value="GST C-terminal domain-like"/>
    <property type="match status" value="1"/>
</dbReference>
<dbReference type="CDD" id="cd03187">
    <property type="entry name" value="GST_C_Phi"/>
    <property type="match status" value="1"/>
</dbReference>
<accession>A0A833VEY6</accession>
<comment type="catalytic activity">
    <reaction evidence="4">
        <text>RX + glutathione = an S-substituted glutathione + a halide anion + H(+)</text>
        <dbReference type="Rhea" id="RHEA:16437"/>
        <dbReference type="ChEBI" id="CHEBI:15378"/>
        <dbReference type="ChEBI" id="CHEBI:16042"/>
        <dbReference type="ChEBI" id="CHEBI:17792"/>
        <dbReference type="ChEBI" id="CHEBI:57925"/>
        <dbReference type="ChEBI" id="CHEBI:90779"/>
        <dbReference type="EC" id="2.5.1.18"/>
    </reaction>
</comment>
<evidence type="ECO:0000259" key="6">
    <source>
        <dbReference type="PROSITE" id="PS50405"/>
    </source>
</evidence>
<feature type="domain" description="GST C-terminal" evidence="6">
    <location>
        <begin position="96"/>
        <end position="223"/>
    </location>
</feature>
<keyword evidence="8" id="KW-1185">Reference proteome</keyword>
<dbReference type="Gene3D" id="3.40.30.10">
    <property type="entry name" value="Glutaredoxin"/>
    <property type="match status" value="1"/>
</dbReference>
<protein>
    <recommendedName>
        <fullName evidence="2">glutathione transferase</fullName>
        <ecNumber evidence="2">2.5.1.18</ecNumber>
    </recommendedName>
</protein>
<comment type="similarity">
    <text evidence="1">Belongs to the GST superfamily. Phi family.</text>
</comment>
<name>A0A833VEY6_9POAL</name>